<feature type="disulfide bond" evidence="12">
    <location>
        <begin position="323"/>
        <end position="333"/>
    </location>
</feature>
<keyword evidence="8" id="KW-1133">Transmembrane helix</keyword>
<evidence type="ECO:0000259" key="15">
    <source>
        <dbReference type="PROSITE" id="PS50026"/>
    </source>
</evidence>
<feature type="domain" description="EGF-like" evidence="15">
    <location>
        <begin position="357"/>
        <end position="395"/>
    </location>
</feature>
<dbReference type="CDD" id="cd00054">
    <property type="entry name" value="EGF_CA"/>
    <property type="match status" value="2"/>
</dbReference>
<dbReference type="GO" id="GO:0048731">
    <property type="term" value="P:system development"/>
    <property type="evidence" value="ECO:0007669"/>
    <property type="project" value="UniProtKB-ARBA"/>
</dbReference>
<evidence type="ECO:0000256" key="10">
    <source>
        <dbReference type="ARBA" id="ARBA00023157"/>
    </source>
</evidence>
<dbReference type="InterPro" id="IPR049883">
    <property type="entry name" value="NOTCH1_EGF-like"/>
</dbReference>
<dbReference type="Pfam" id="PF00059">
    <property type="entry name" value="Lectin_C"/>
    <property type="match status" value="1"/>
</dbReference>
<evidence type="ECO:0000256" key="7">
    <source>
        <dbReference type="ARBA" id="ARBA00022737"/>
    </source>
</evidence>
<dbReference type="PROSITE" id="PS50026">
    <property type="entry name" value="EGF_3"/>
    <property type="match status" value="3"/>
</dbReference>
<dbReference type="Pfam" id="PF07645">
    <property type="entry name" value="EGF_CA"/>
    <property type="match status" value="1"/>
</dbReference>
<dbReference type="FunFam" id="2.10.25.10:FF:000038">
    <property type="entry name" value="Fibrillin 2"/>
    <property type="match status" value="1"/>
</dbReference>
<dbReference type="PROSITE" id="PS01186">
    <property type="entry name" value="EGF_2"/>
    <property type="match status" value="3"/>
</dbReference>
<dbReference type="InterPro" id="IPR016186">
    <property type="entry name" value="C-type_lectin-like/link_sf"/>
</dbReference>
<proteinExistence type="predicted"/>
<dbReference type="PANTHER" id="PTHR14789">
    <property type="entry name" value="CHONDROLECTIN VARIANT CHODLFDELTAE"/>
    <property type="match status" value="1"/>
</dbReference>
<feature type="domain" description="EGF-like" evidence="15">
    <location>
        <begin position="319"/>
        <end position="356"/>
    </location>
</feature>
<keyword evidence="11" id="KW-0325">Glycoprotein</keyword>
<dbReference type="Pfam" id="PF14670">
    <property type="entry name" value="FXa_inhibition"/>
    <property type="match status" value="1"/>
</dbReference>
<dbReference type="PRINTS" id="PR00907">
    <property type="entry name" value="THRMBOMODULN"/>
</dbReference>
<dbReference type="GO" id="GO:0005509">
    <property type="term" value="F:calcium ion binding"/>
    <property type="evidence" value="ECO:0007669"/>
    <property type="project" value="InterPro"/>
</dbReference>
<keyword evidence="18" id="KW-1185">Reference proteome</keyword>
<evidence type="ECO:0000256" key="5">
    <source>
        <dbReference type="ARBA" id="ARBA00022729"/>
    </source>
</evidence>
<dbReference type="Gene3D" id="2.10.25.10">
    <property type="entry name" value="Laminin"/>
    <property type="match status" value="5"/>
</dbReference>
<comment type="caution">
    <text evidence="12">Lacks conserved residue(s) required for the propagation of feature annotation.</text>
</comment>
<evidence type="ECO:0000256" key="8">
    <source>
        <dbReference type="ARBA" id="ARBA00022989"/>
    </source>
</evidence>
<keyword evidence="5 14" id="KW-0732">Signal</keyword>
<dbReference type="InterPro" id="IPR000742">
    <property type="entry name" value="EGF"/>
</dbReference>
<reference evidence="17" key="1">
    <citation type="submission" date="2025-08" db="UniProtKB">
        <authorList>
            <consortium name="Ensembl"/>
        </authorList>
    </citation>
    <scope>IDENTIFICATION</scope>
</reference>
<comment type="subcellular location">
    <subcellularLocation>
        <location evidence="1">Membrane</location>
        <topology evidence="1">Single-pass type I membrane protein</topology>
    </subcellularLocation>
</comment>
<dbReference type="GO" id="GO:0030246">
    <property type="term" value="F:carbohydrate binding"/>
    <property type="evidence" value="ECO:0007669"/>
    <property type="project" value="UniProtKB-KW"/>
</dbReference>
<dbReference type="PROSITE" id="PS00010">
    <property type="entry name" value="ASX_HYDROXYL"/>
    <property type="match status" value="3"/>
</dbReference>
<evidence type="ECO:0000256" key="1">
    <source>
        <dbReference type="ARBA" id="ARBA00004479"/>
    </source>
</evidence>
<evidence type="ECO:0008006" key="19">
    <source>
        <dbReference type="Google" id="ProtNLM"/>
    </source>
</evidence>
<feature type="domain" description="EGF-like" evidence="15">
    <location>
        <begin position="396"/>
        <end position="434"/>
    </location>
</feature>
<dbReference type="InterPro" id="IPR026823">
    <property type="entry name" value="cEGF"/>
</dbReference>
<evidence type="ECO:0000256" key="13">
    <source>
        <dbReference type="SAM" id="MobiDB-lite"/>
    </source>
</evidence>
<dbReference type="Proteomes" id="UP000261600">
    <property type="component" value="Unplaced"/>
</dbReference>
<dbReference type="PROSITE" id="PS50041">
    <property type="entry name" value="C_TYPE_LECTIN_2"/>
    <property type="match status" value="1"/>
</dbReference>
<evidence type="ECO:0000256" key="11">
    <source>
        <dbReference type="ARBA" id="ARBA00023180"/>
    </source>
</evidence>
<evidence type="ECO:0000256" key="6">
    <source>
        <dbReference type="ARBA" id="ARBA00022734"/>
    </source>
</evidence>
<keyword evidence="7" id="KW-0677">Repeat</keyword>
<accession>A0A3Q3QLC6</accession>
<dbReference type="PROSITE" id="PS01187">
    <property type="entry name" value="EGF_CA"/>
    <property type="match status" value="1"/>
</dbReference>
<dbReference type="Gene3D" id="3.10.100.10">
    <property type="entry name" value="Mannose-Binding Protein A, subunit A"/>
    <property type="match status" value="1"/>
</dbReference>
<dbReference type="InterPro" id="IPR001304">
    <property type="entry name" value="C-type_lectin-like"/>
</dbReference>
<evidence type="ECO:0000259" key="16">
    <source>
        <dbReference type="PROSITE" id="PS50041"/>
    </source>
</evidence>
<dbReference type="GO" id="GO:0016020">
    <property type="term" value="C:membrane"/>
    <property type="evidence" value="ECO:0007669"/>
    <property type="project" value="UniProtKB-SubCell"/>
</dbReference>
<protein>
    <recommendedName>
        <fullName evidence="19">C-type lectin domain-containing protein</fullName>
    </recommendedName>
</protein>
<dbReference type="InterPro" id="IPR009030">
    <property type="entry name" value="Growth_fac_rcpt_cys_sf"/>
</dbReference>
<dbReference type="InterPro" id="IPR018097">
    <property type="entry name" value="EGF_Ca-bd_CS"/>
</dbReference>
<dbReference type="Pfam" id="PF12662">
    <property type="entry name" value="cEGF"/>
    <property type="match status" value="1"/>
</dbReference>
<dbReference type="SMART" id="SM00179">
    <property type="entry name" value="EGF_CA"/>
    <property type="match status" value="4"/>
</dbReference>
<feature type="signal peptide" evidence="14">
    <location>
        <begin position="1"/>
        <end position="18"/>
    </location>
</feature>
<dbReference type="PANTHER" id="PTHR14789:SF8">
    <property type="entry name" value="C-TYPE LECTIN DOMAIN FAMILY 14 MEMBER A PRECURSOR-RELATED"/>
    <property type="match status" value="1"/>
</dbReference>
<dbReference type="GO" id="GO:0030855">
    <property type="term" value="P:epithelial cell differentiation"/>
    <property type="evidence" value="ECO:0007669"/>
    <property type="project" value="UniProtKB-ARBA"/>
</dbReference>
<dbReference type="InterPro" id="IPR001881">
    <property type="entry name" value="EGF-like_Ca-bd_dom"/>
</dbReference>
<dbReference type="SMART" id="SM00181">
    <property type="entry name" value="EGF"/>
    <property type="match status" value="5"/>
</dbReference>
<dbReference type="STRING" id="43700.ENSMALP00000015121"/>
<dbReference type="InterPro" id="IPR016187">
    <property type="entry name" value="CTDL_fold"/>
</dbReference>
<dbReference type="SUPFAM" id="SSF56436">
    <property type="entry name" value="C-type lectin-like"/>
    <property type="match status" value="1"/>
</dbReference>
<feature type="domain" description="C-type lectin" evidence="16">
    <location>
        <begin position="29"/>
        <end position="164"/>
    </location>
</feature>
<dbReference type="InterPro" id="IPR013032">
    <property type="entry name" value="EGF-like_CS"/>
</dbReference>
<dbReference type="Ensembl" id="ENSMALT00000015429.1">
    <property type="protein sequence ID" value="ENSMALP00000015121.1"/>
    <property type="gene ID" value="ENSMALG00000010619.1"/>
</dbReference>
<evidence type="ECO:0000256" key="12">
    <source>
        <dbReference type="PROSITE-ProRule" id="PRU00076"/>
    </source>
</evidence>
<evidence type="ECO:0000256" key="14">
    <source>
        <dbReference type="SAM" id="SignalP"/>
    </source>
</evidence>
<keyword evidence="6" id="KW-0430">Lectin</keyword>
<evidence type="ECO:0000256" key="3">
    <source>
        <dbReference type="ARBA" id="ARBA00022553"/>
    </source>
</evidence>
<reference evidence="17" key="2">
    <citation type="submission" date="2025-09" db="UniProtKB">
        <authorList>
            <consortium name="Ensembl"/>
        </authorList>
    </citation>
    <scope>IDENTIFICATION</scope>
</reference>
<evidence type="ECO:0000313" key="18">
    <source>
        <dbReference type="Proteomes" id="UP000261600"/>
    </source>
</evidence>
<keyword evidence="9" id="KW-0472">Membrane</keyword>
<organism evidence="17 18">
    <name type="scientific">Monopterus albus</name>
    <name type="common">Swamp eel</name>
    <dbReference type="NCBI Taxonomy" id="43700"/>
    <lineage>
        <taxon>Eukaryota</taxon>
        <taxon>Metazoa</taxon>
        <taxon>Chordata</taxon>
        <taxon>Craniata</taxon>
        <taxon>Vertebrata</taxon>
        <taxon>Euteleostomi</taxon>
        <taxon>Actinopterygii</taxon>
        <taxon>Neopterygii</taxon>
        <taxon>Teleostei</taxon>
        <taxon>Neoteleostei</taxon>
        <taxon>Acanthomorphata</taxon>
        <taxon>Anabantaria</taxon>
        <taxon>Synbranchiformes</taxon>
        <taxon>Synbranchidae</taxon>
        <taxon>Monopterus</taxon>
    </lineage>
</organism>
<dbReference type="AlphaFoldDB" id="A0A3Q3QLC6"/>
<dbReference type="Pfam" id="PF12661">
    <property type="entry name" value="hEGF"/>
    <property type="match status" value="1"/>
</dbReference>
<keyword evidence="2 12" id="KW-0245">EGF-like domain</keyword>
<dbReference type="FunFam" id="2.10.25.10:FF:000240">
    <property type="entry name" value="Vitamin K-dependent protein S"/>
    <property type="match status" value="1"/>
</dbReference>
<sequence length="523" mass="59091">MAIMFLIFLLQFINSFEGLTGAEHGTLCTSKACFTLHMDRVSFDVARKNCVHNGGYLMTVRDREEEDVLHSVLSQIQRQRQDRPLKLWIGLKLHKGNCVLSDKTLRGFEWVSGEEDSHYSNWEKEPTGTCTEERCVRVRYNSSAQNQVKWTARSCKVPEFYACKFYFKGMCKPLALLGPGKITYTAPFSEKPQRSEMKLFPLGTYADILCSDQQSHYSVCMGVDDMFHWNVPGPFCKIVKQNCTVSNGGCEHLCHQDTDQVQCLCKEGYDLDEDGLSCRMKNLCGADTCEHECVMGKSGYFCKCSQGFKLDENQHSCSEIDECQLHVCEDHLCINTHNSYTCVCKDGYEMVDDKCSDVDECTQSRCEHACLNSVGSYSCSCNEGFSLSQDGHLCTDINECVSNRCQFTCVNTVGSFLCTCPQGFYLKTDGLNCAPDVTETSAASSDDSPDEETQDNVTESLVRTTVELQHQSPHIDAPRPGLAMLRQNRWVSVQNKAQKHMPDTRIIRSKVFPKLDRLFRCPM</sequence>
<dbReference type="SUPFAM" id="SSF57184">
    <property type="entry name" value="Growth factor receptor domain"/>
    <property type="match status" value="2"/>
</dbReference>
<dbReference type="InterPro" id="IPR000152">
    <property type="entry name" value="EGF-type_Asp/Asn_hydroxyl_site"/>
</dbReference>
<feature type="chain" id="PRO_5018775935" description="C-type lectin domain-containing protein" evidence="14">
    <location>
        <begin position="19"/>
        <end position="523"/>
    </location>
</feature>
<evidence type="ECO:0000256" key="2">
    <source>
        <dbReference type="ARBA" id="ARBA00022536"/>
    </source>
</evidence>
<keyword evidence="4" id="KW-0812">Transmembrane</keyword>
<keyword evidence="3" id="KW-0597">Phosphoprotein</keyword>
<evidence type="ECO:0000256" key="4">
    <source>
        <dbReference type="ARBA" id="ARBA00022692"/>
    </source>
</evidence>
<evidence type="ECO:0000256" key="9">
    <source>
        <dbReference type="ARBA" id="ARBA00023136"/>
    </source>
</evidence>
<keyword evidence="10 12" id="KW-1015">Disulfide bond</keyword>
<evidence type="ECO:0000313" key="17">
    <source>
        <dbReference type="Ensembl" id="ENSMALP00000015121.1"/>
    </source>
</evidence>
<dbReference type="InterPro" id="IPR051505">
    <property type="entry name" value="C-type_lectin_domain"/>
</dbReference>
<feature type="region of interest" description="Disordered" evidence="13">
    <location>
        <begin position="438"/>
        <end position="457"/>
    </location>
</feature>
<name>A0A3Q3QLC6_MONAL</name>
<dbReference type="SMART" id="SM00034">
    <property type="entry name" value="CLECT"/>
    <property type="match status" value="1"/>
</dbReference>